<keyword evidence="2" id="KW-1185">Reference proteome</keyword>
<gene>
    <name evidence="1" type="ORF">GALMADRAFT_35039</name>
</gene>
<accession>A0A067SBN5</accession>
<reference evidence="2" key="1">
    <citation type="journal article" date="2014" name="Proc. Natl. Acad. Sci. U.S.A.">
        <title>Extensive sampling of basidiomycete genomes demonstrates inadequacy of the white-rot/brown-rot paradigm for wood decay fungi.</title>
        <authorList>
            <person name="Riley R."/>
            <person name="Salamov A.A."/>
            <person name="Brown D.W."/>
            <person name="Nagy L.G."/>
            <person name="Floudas D."/>
            <person name="Held B.W."/>
            <person name="Levasseur A."/>
            <person name="Lombard V."/>
            <person name="Morin E."/>
            <person name="Otillar R."/>
            <person name="Lindquist E.A."/>
            <person name="Sun H."/>
            <person name="LaButti K.M."/>
            <person name="Schmutz J."/>
            <person name="Jabbour D."/>
            <person name="Luo H."/>
            <person name="Baker S.E."/>
            <person name="Pisabarro A.G."/>
            <person name="Walton J.D."/>
            <person name="Blanchette R.A."/>
            <person name="Henrissat B."/>
            <person name="Martin F."/>
            <person name="Cullen D."/>
            <person name="Hibbett D.S."/>
            <person name="Grigoriev I.V."/>
        </authorList>
    </citation>
    <scope>NUCLEOTIDE SEQUENCE [LARGE SCALE GENOMIC DNA]</scope>
    <source>
        <strain evidence="2">CBS 339.88</strain>
    </source>
</reference>
<dbReference type="Proteomes" id="UP000027222">
    <property type="component" value="Unassembled WGS sequence"/>
</dbReference>
<dbReference type="EMBL" id="KL142409">
    <property type="protein sequence ID" value="KDR68281.1"/>
    <property type="molecule type" value="Genomic_DNA"/>
</dbReference>
<evidence type="ECO:0000313" key="2">
    <source>
        <dbReference type="Proteomes" id="UP000027222"/>
    </source>
</evidence>
<feature type="non-terminal residue" evidence="1">
    <location>
        <position position="1"/>
    </location>
</feature>
<protein>
    <submittedName>
        <fullName evidence="1">Uncharacterized protein</fullName>
    </submittedName>
</protein>
<proteinExistence type="predicted"/>
<name>A0A067SBN5_GALM3</name>
<dbReference type="OrthoDB" id="2794314at2759"/>
<evidence type="ECO:0000313" key="1">
    <source>
        <dbReference type="EMBL" id="KDR68281.1"/>
    </source>
</evidence>
<dbReference type="AlphaFoldDB" id="A0A067SBN5"/>
<dbReference type="HOGENOM" id="CLU_156030_0_0_1"/>
<sequence>TGEGTSNLVKTRNACLKSQGIAQGPARIKTAVAYSPATHRTLLALRCAKNQRPFNSVADEDYLLEVSMLRPNTVVPKPITVSRDINKIYIEMSKLVREYLSVS</sequence>
<feature type="non-terminal residue" evidence="1">
    <location>
        <position position="103"/>
    </location>
</feature>
<organism evidence="1 2">
    <name type="scientific">Galerina marginata (strain CBS 339.88)</name>
    <dbReference type="NCBI Taxonomy" id="685588"/>
    <lineage>
        <taxon>Eukaryota</taxon>
        <taxon>Fungi</taxon>
        <taxon>Dikarya</taxon>
        <taxon>Basidiomycota</taxon>
        <taxon>Agaricomycotina</taxon>
        <taxon>Agaricomycetes</taxon>
        <taxon>Agaricomycetidae</taxon>
        <taxon>Agaricales</taxon>
        <taxon>Agaricineae</taxon>
        <taxon>Strophariaceae</taxon>
        <taxon>Galerina</taxon>
    </lineage>
</organism>